<sequence length="500" mass="52692">MSKKKPQARAPRTPMAPARGWYGPGGGQVAHMDPPTMWRATTVQACGLWPFAAGSGAPMTGVPLGQHLHTGATVCGDPISWFTRARYISNPSLFMLGMPGLGKSTLVNRMLIGLAATGVVPLVLGDLKPDYADTVRALGGQVISIGRGVGGINVLDPGAMGEAADRLGGEAGRALTSEAHGRVLNMVAALITIVRGQPMGDHEMSVVSACLHHLRERTPSGRAPLLPDLLRVLDEGPDRVRAVTLDRGDMSRYREAVDPLHRSLLGILDGPLGSTFASETSTRINPDAPAVCIDISRIGEADTQLTAAAMLAAWSDGLGTVAAAHALSDAGLAPRRWFFTVLDELWRPLRAASGIVERIDALTRLNRSLGLGDAKITHTLKDAEALGSEADRAKARGFVERAGMVVCAGLPKAEMQDLSNIVGLSEREIDLVSSWSSPPGWAGTGGNEEPPGRGRFLIKVGGRPGIPIRVAITDTERELHNTNTRWVGAGNPVEDIGARG</sequence>
<accession>A0ABN1B1R3</accession>
<reference evidence="2 3" key="1">
    <citation type="journal article" date="2019" name="Int. J. Syst. Evol. Microbiol.">
        <title>The Global Catalogue of Microorganisms (GCM) 10K type strain sequencing project: providing services to taxonomists for standard genome sequencing and annotation.</title>
        <authorList>
            <consortium name="The Broad Institute Genomics Platform"/>
            <consortium name="The Broad Institute Genome Sequencing Center for Infectious Disease"/>
            <person name="Wu L."/>
            <person name="Ma J."/>
        </authorList>
    </citation>
    <scope>NUCLEOTIDE SEQUENCE [LARGE SCALE GENOMIC DNA]</scope>
    <source>
        <strain evidence="2 3">JCM 4805</strain>
    </source>
</reference>
<proteinExistence type="predicted"/>
<dbReference type="InterPro" id="IPR027417">
    <property type="entry name" value="P-loop_NTPase"/>
</dbReference>
<dbReference type="PANTHER" id="PTHR30121:SF6">
    <property type="entry name" value="SLR6007 PROTEIN"/>
    <property type="match status" value="1"/>
</dbReference>
<feature type="region of interest" description="Disordered" evidence="1">
    <location>
        <begin position="1"/>
        <end position="26"/>
    </location>
</feature>
<comment type="caution">
    <text evidence="2">The sequence shown here is derived from an EMBL/GenBank/DDBJ whole genome shotgun (WGS) entry which is preliminary data.</text>
</comment>
<name>A0ABN1B1R3_9ACTN</name>
<evidence type="ECO:0000256" key="1">
    <source>
        <dbReference type="SAM" id="MobiDB-lite"/>
    </source>
</evidence>
<protein>
    <submittedName>
        <fullName evidence="2">ATPase</fullName>
    </submittedName>
</protein>
<dbReference type="InterPro" id="IPR051162">
    <property type="entry name" value="T4SS_component"/>
</dbReference>
<dbReference type="EMBL" id="BAAABY010000045">
    <property type="protein sequence ID" value="GAA0488533.1"/>
    <property type="molecule type" value="Genomic_DNA"/>
</dbReference>
<gene>
    <name evidence="2" type="ORF">GCM10010361_62020</name>
</gene>
<dbReference type="Gene3D" id="3.40.50.300">
    <property type="entry name" value="P-loop containing nucleotide triphosphate hydrolases"/>
    <property type="match status" value="2"/>
</dbReference>
<feature type="compositionally biased region" description="Low complexity" evidence="1">
    <location>
        <begin position="8"/>
        <end position="19"/>
    </location>
</feature>
<evidence type="ECO:0000313" key="2">
    <source>
        <dbReference type="EMBL" id="GAA0488533.1"/>
    </source>
</evidence>
<evidence type="ECO:0000313" key="3">
    <source>
        <dbReference type="Proteomes" id="UP001500909"/>
    </source>
</evidence>
<dbReference type="PANTHER" id="PTHR30121">
    <property type="entry name" value="UNCHARACTERIZED PROTEIN YJGR-RELATED"/>
    <property type="match status" value="1"/>
</dbReference>
<keyword evidence="3" id="KW-1185">Reference proteome</keyword>
<organism evidence="2 3">
    <name type="scientific">Streptomyces olivaceiscleroticus</name>
    <dbReference type="NCBI Taxonomy" id="68245"/>
    <lineage>
        <taxon>Bacteria</taxon>
        <taxon>Bacillati</taxon>
        <taxon>Actinomycetota</taxon>
        <taxon>Actinomycetes</taxon>
        <taxon>Kitasatosporales</taxon>
        <taxon>Streptomycetaceae</taxon>
        <taxon>Streptomyces</taxon>
    </lineage>
</organism>
<dbReference type="SUPFAM" id="SSF52540">
    <property type="entry name" value="P-loop containing nucleoside triphosphate hydrolases"/>
    <property type="match status" value="1"/>
</dbReference>
<dbReference type="Proteomes" id="UP001500909">
    <property type="component" value="Unassembled WGS sequence"/>
</dbReference>